<reference evidence="1 2" key="1">
    <citation type="submission" date="2017-01" db="EMBL/GenBank/DDBJ databases">
        <title>Genome sequencing of Rhodoferax fermentans JCM 7819.</title>
        <authorList>
            <person name="Kim Y.J."/>
            <person name="Farh M.E.-A."/>
            <person name="Yang D.-C."/>
        </authorList>
    </citation>
    <scope>NUCLEOTIDE SEQUENCE [LARGE SCALE GENOMIC DNA]</scope>
    <source>
        <strain evidence="1 2">JCM 7819</strain>
    </source>
</reference>
<keyword evidence="2" id="KW-1185">Reference proteome</keyword>
<dbReference type="Proteomes" id="UP000190750">
    <property type="component" value="Unassembled WGS sequence"/>
</dbReference>
<dbReference type="OrthoDB" id="1792542at2"/>
<sequence>MRKRTTYLEDVEGVDCELTFEPVEWIDMHKAKVDDKYVVAYCVQDNDYRDIDDLLGDCMGKMYSFHRHAGHDDHSNGLEALGNTSDGEADLDAVWDRAWHEATDRLVKRVMLRYELADIAATYDGTSYEEPYQDQEKYVESCLRQDCNDSGWANIMYDEDLRAVLEEMWSEPAYFPGDKDAQLLDVYSHSGEHWSLSGGGMRCRWDTASGAGVWVPDEYLRQQLDDDEAKGKDRADQARTYCEQFLDTYNDIISGNVFGCVVEWFDEDGTSIDHDSCWGFIGDDHAQEALKSEFFDPVCKRLADEVPAEAGV</sequence>
<dbReference type="STRING" id="28066.RF819_02985"/>
<accession>A0A1T1AP94</accession>
<evidence type="ECO:0000313" key="1">
    <source>
        <dbReference type="EMBL" id="OOV05813.1"/>
    </source>
</evidence>
<name>A0A1T1AP94_RHOFE</name>
<protein>
    <submittedName>
        <fullName evidence="1">Uncharacterized protein</fullName>
    </submittedName>
</protein>
<organism evidence="1 2">
    <name type="scientific">Rhodoferax fermentans</name>
    <dbReference type="NCBI Taxonomy" id="28066"/>
    <lineage>
        <taxon>Bacteria</taxon>
        <taxon>Pseudomonadati</taxon>
        <taxon>Pseudomonadota</taxon>
        <taxon>Betaproteobacteria</taxon>
        <taxon>Burkholderiales</taxon>
        <taxon>Comamonadaceae</taxon>
        <taxon>Rhodoferax</taxon>
    </lineage>
</organism>
<dbReference type="EMBL" id="MTJN01000002">
    <property type="protein sequence ID" value="OOV05813.1"/>
    <property type="molecule type" value="Genomic_DNA"/>
</dbReference>
<comment type="caution">
    <text evidence="1">The sequence shown here is derived from an EMBL/GenBank/DDBJ whole genome shotgun (WGS) entry which is preliminary data.</text>
</comment>
<gene>
    <name evidence="1" type="ORF">RF819_02985</name>
</gene>
<dbReference type="AlphaFoldDB" id="A0A1T1AP94"/>
<evidence type="ECO:0000313" key="2">
    <source>
        <dbReference type="Proteomes" id="UP000190750"/>
    </source>
</evidence>
<proteinExistence type="predicted"/>
<dbReference type="RefSeq" id="WP_078363594.1">
    <property type="nucleotide sequence ID" value="NZ_MTJN01000002.1"/>
</dbReference>